<dbReference type="PANTHER" id="PTHR42815">
    <property type="entry name" value="FAD-BINDING, PUTATIVE (AFU_ORTHOLOGUE AFUA_6G07600)-RELATED"/>
    <property type="match status" value="1"/>
</dbReference>
<reference evidence="2 3" key="1">
    <citation type="journal article" date="2013" name="Genome Announc.">
        <title>Genome Sequence of the Polycyclic Aromatic Hydrocarbon-Degrading Bacterium Strain Marinobacter nanhaiticus D15-8WT.</title>
        <authorList>
            <person name="Cui Z."/>
            <person name="Gao W."/>
            <person name="Li Q."/>
            <person name="Xu G."/>
            <person name="Zheng L."/>
        </authorList>
    </citation>
    <scope>NUCLEOTIDE SEQUENCE [LARGE SCALE GENOMIC DNA]</scope>
    <source>
        <strain evidence="2 3">D15-8W</strain>
    </source>
</reference>
<evidence type="ECO:0000313" key="3">
    <source>
        <dbReference type="Proteomes" id="UP000013165"/>
    </source>
</evidence>
<comment type="caution">
    <text evidence="2">The sequence shown here is derived from an EMBL/GenBank/DDBJ whole genome shotgun (WGS) entry which is preliminary data.</text>
</comment>
<dbReference type="InterPro" id="IPR012349">
    <property type="entry name" value="Split_barrel_FMN-bd"/>
</dbReference>
<gene>
    <name evidence="2" type="ORF">J057_11246</name>
</gene>
<dbReference type="SUPFAM" id="SSF50475">
    <property type="entry name" value="FMN-binding split barrel"/>
    <property type="match status" value="1"/>
</dbReference>
<proteinExistence type="predicted"/>
<accession>N6W6N1</accession>
<dbReference type="Proteomes" id="UP000013165">
    <property type="component" value="Unassembled WGS sequence"/>
</dbReference>
<evidence type="ECO:0000313" key="2">
    <source>
        <dbReference type="EMBL" id="ENO15924.1"/>
    </source>
</evidence>
<dbReference type="PATRIC" id="fig|626887.3.peg.2257"/>
<dbReference type="EMBL" id="APLQ01000011">
    <property type="protein sequence ID" value="ENO15924.1"/>
    <property type="molecule type" value="Genomic_DNA"/>
</dbReference>
<dbReference type="AlphaFoldDB" id="N6W6N1"/>
<dbReference type="OrthoDB" id="9796486at2"/>
<sequence length="192" mass="21472">MYIETEQQLREIYGFPKEKAVQKQIGALEKHSINFIKHAPFLVIATYDEREAMDCSPRGGEPGFVQVVDDNTLLIPDAAGNKRLDSLGNILKTGNIGCIFMIPGINETLRINGKARISVADDRLERFPEVDGPGYPAKACIEITVKEVFLHCSRAFLKSKLWDSESQVDRALFPSMLEMINDQLAERAEVSS</sequence>
<dbReference type="InterPro" id="IPR024029">
    <property type="entry name" value="Pyridox_Oxase_FMN-dep"/>
</dbReference>
<dbReference type="NCBIfam" id="TIGR04025">
    <property type="entry name" value="PPOX_FMN_DR2398"/>
    <property type="match status" value="1"/>
</dbReference>
<protein>
    <submittedName>
        <fullName evidence="2">Pyridoxamine 5'-phosphate oxidase family protein</fullName>
    </submittedName>
</protein>
<dbReference type="eggNOG" id="COG3576">
    <property type="taxonomic scope" value="Bacteria"/>
</dbReference>
<dbReference type="InterPro" id="IPR011576">
    <property type="entry name" value="Pyridox_Oxase_N"/>
</dbReference>
<dbReference type="HOGENOM" id="CLU_085054_1_0_6"/>
<keyword evidence="3" id="KW-1185">Reference proteome</keyword>
<dbReference type="RefSeq" id="WP_004580214.1">
    <property type="nucleotide sequence ID" value="NZ_AP028878.1"/>
</dbReference>
<name>N6W6N1_9GAMM</name>
<dbReference type="PANTHER" id="PTHR42815:SF2">
    <property type="entry name" value="FAD-BINDING, PUTATIVE (AFU_ORTHOLOGUE AFUA_6G07600)-RELATED"/>
    <property type="match status" value="1"/>
</dbReference>
<dbReference type="Gene3D" id="2.30.110.10">
    <property type="entry name" value="Electron Transport, Fmn-binding Protein, Chain A"/>
    <property type="match status" value="1"/>
</dbReference>
<organism evidence="2 3">
    <name type="scientific">Marinobacter nanhaiticus D15-8W</name>
    <dbReference type="NCBI Taxonomy" id="626887"/>
    <lineage>
        <taxon>Bacteria</taxon>
        <taxon>Pseudomonadati</taxon>
        <taxon>Pseudomonadota</taxon>
        <taxon>Gammaproteobacteria</taxon>
        <taxon>Pseudomonadales</taxon>
        <taxon>Marinobacteraceae</taxon>
        <taxon>Marinobacter</taxon>
    </lineage>
</organism>
<dbReference type="STRING" id="626887.J057_11246"/>
<feature type="domain" description="Pyridoxamine 5'-phosphate oxidase N-terminal" evidence="1">
    <location>
        <begin position="34"/>
        <end position="152"/>
    </location>
</feature>
<dbReference type="Pfam" id="PF01243">
    <property type="entry name" value="PNPOx_N"/>
    <property type="match status" value="1"/>
</dbReference>
<evidence type="ECO:0000259" key="1">
    <source>
        <dbReference type="Pfam" id="PF01243"/>
    </source>
</evidence>